<keyword evidence="4" id="KW-0328">Glycosyltransferase</keyword>
<dbReference type="GO" id="GO:0009103">
    <property type="term" value="P:lipopolysaccharide biosynthetic process"/>
    <property type="evidence" value="ECO:0007669"/>
    <property type="project" value="TreeGrafter"/>
</dbReference>
<accession>A0A1J5JEJ1</accession>
<dbReference type="InterPro" id="IPR001296">
    <property type="entry name" value="Glyco_trans_1"/>
</dbReference>
<evidence type="ECO:0000259" key="2">
    <source>
        <dbReference type="Pfam" id="PF00534"/>
    </source>
</evidence>
<keyword evidence="1 4" id="KW-0808">Transferase</keyword>
<gene>
    <name evidence="4" type="primary">mshA_3</name>
    <name evidence="4" type="ORF">MOOR_24550</name>
</gene>
<dbReference type="RefSeq" id="WP_071521459.1">
    <property type="nucleotide sequence ID" value="NZ_MIHH01000020.1"/>
</dbReference>
<dbReference type="EC" id="2.4.1.250" evidence="4"/>
<dbReference type="AlphaFoldDB" id="A0A1J5JEJ1"/>
<dbReference type="Gene3D" id="3.40.50.2000">
    <property type="entry name" value="Glycogen Phosphorylase B"/>
    <property type="match status" value="2"/>
</dbReference>
<dbReference type="GO" id="GO:0102710">
    <property type="term" value="F:D-inositol-3-phosphate glycosyltransferase activity"/>
    <property type="evidence" value="ECO:0007669"/>
    <property type="project" value="UniProtKB-EC"/>
</dbReference>
<comment type="caution">
    <text evidence="4">The sequence shown here is derived from an EMBL/GenBank/DDBJ whole genome shotgun (WGS) entry which is preliminary data.</text>
</comment>
<sequence>MRIGIDVDILRLSNTYTGIPNYIRYLVEGLTKLELRAQRVFLLSNHPVYADDSFPLHISQVVVRWPFKRGWNNFALPWTAGRLKLNLLHLPAFNVPFYATCPLVVTIHDLAYLIHPECCQQQTVEYLSRKVPLALKKASAIITPTASVKKEIIEHFRFPVERIFPVWHGVSPIFKVLPPDVVAKARKVLALPDPFILFVSTVEPRKNLKRLIEAYGCAVARGLGHFLVIVGARGWLCEEIYELPRKLGLEKRVLFLGYISDELLPALYNAADIFIYPSLYEGFGLPVLEAMACGTPVIASKISSLSEVVGEAGILVEPLDTNAMASAMLFLAGNADAKQKLAQKGLERAIGFSWEKTARETVKVYEETFKLAK</sequence>
<dbReference type="PANTHER" id="PTHR46401">
    <property type="entry name" value="GLYCOSYLTRANSFERASE WBBK-RELATED"/>
    <property type="match status" value="1"/>
</dbReference>
<dbReference type="EMBL" id="MIHH01000020">
    <property type="protein sequence ID" value="OIQ07954.1"/>
    <property type="molecule type" value="Genomic_DNA"/>
</dbReference>
<dbReference type="InterPro" id="IPR028098">
    <property type="entry name" value="Glyco_trans_4-like_N"/>
</dbReference>
<feature type="domain" description="Glycosyltransferase subfamily 4-like N-terminal" evidence="3">
    <location>
        <begin position="18"/>
        <end position="171"/>
    </location>
</feature>
<dbReference type="FunFam" id="3.40.50.2000:FF:000119">
    <property type="entry name" value="Glycosyl transferase group 1"/>
    <property type="match status" value="1"/>
</dbReference>
<dbReference type="Proteomes" id="UP000182743">
    <property type="component" value="Unassembled WGS sequence"/>
</dbReference>
<name>A0A1J5JEJ1_NEOTH</name>
<evidence type="ECO:0000313" key="5">
    <source>
        <dbReference type="Proteomes" id="UP000182743"/>
    </source>
</evidence>
<dbReference type="Pfam" id="PF00534">
    <property type="entry name" value="Glycos_transf_1"/>
    <property type="match status" value="1"/>
</dbReference>
<evidence type="ECO:0000259" key="3">
    <source>
        <dbReference type="Pfam" id="PF13439"/>
    </source>
</evidence>
<reference evidence="4 5" key="1">
    <citation type="submission" date="2016-08" db="EMBL/GenBank/DDBJ databases">
        <title>Genome-based comparison of Moorella thermoacetic strains.</title>
        <authorList>
            <person name="Poehlein A."/>
            <person name="Bengelsdorf F.R."/>
            <person name="Esser C."/>
            <person name="Duerre P."/>
            <person name="Daniel R."/>
        </authorList>
    </citation>
    <scope>NUCLEOTIDE SEQUENCE [LARGE SCALE GENOMIC DNA]</scope>
    <source>
        <strain evidence="4 5">DSM 11768</strain>
    </source>
</reference>
<protein>
    <submittedName>
        <fullName evidence="4">D-inositol 3-phosphate glycosyltransferase</fullName>
        <ecNumber evidence="4">2.4.1.250</ecNumber>
    </submittedName>
</protein>
<evidence type="ECO:0000256" key="1">
    <source>
        <dbReference type="ARBA" id="ARBA00022679"/>
    </source>
</evidence>
<organism evidence="4 5">
    <name type="scientific">Neomoorella thermoacetica</name>
    <name type="common">Clostridium thermoaceticum</name>
    <dbReference type="NCBI Taxonomy" id="1525"/>
    <lineage>
        <taxon>Bacteria</taxon>
        <taxon>Bacillati</taxon>
        <taxon>Bacillota</taxon>
        <taxon>Clostridia</taxon>
        <taxon>Neomoorellales</taxon>
        <taxon>Neomoorellaceae</taxon>
        <taxon>Neomoorella</taxon>
    </lineage>
</organism>
<evidence type="ECO:0000313" key="4">
    <source>
        <dbReference type="EMBL" id="OIQ07954.1"/>
    </source>
</evidence>
<dbReference type="PANTHER" id="PTHR46401:SF2">
    <property type="entry name" value="GLYCOSYLTRANSFERASE WBBK-RELATED"/>
    <property type="match status" value="1"/>
</dbReference>
<dbReference type="Pfam" id="PF13439">
    <property type="entry name" value="Glyco_transf_4"/>
    <property type="match status" value="1"/>
</dbReference>
<proteinExistence type="predicted"/>
<dbReference type="SUPFAM" id="SSF53756">
    <property type="entry name" value="UDP-Glycosyltransferase/glycogen phosphorylase"/>
    <property type="match status" value="1"/>
</dbReference>
<feature type="domain" description="Glycosyl transferase family 1" evidence="2">
    <location>
        <begin position="190"/>
        <end position="345"/>
    </location>
</feature>
<dbReference type="CDD" id="cd03809">
    <property type="entry name" value="GT4_MtfB-like"/>
    <property type="match status" value="1"/>
</dbReference>